<evidence type="ECO:0000313" key="3">
    <source>
        <dbReference type="Proteomes" id="UP001171111"/>
    </source>
</evidence>
<dbReference type="InterPro" id="IPR005623">
    <property type="entry name" value="Chaperone_NapD_NO3_reduct"/>
</dbReference>
<protein>
    <recommendedName>
        <fullName evidence="1">Chaperone NapD</fullName>
    </recommendedName>
    <alternativeName>
        <fullName evidence="1">NapA signal peptide-binding chaperone NapD</fullName>
    </alternativeName>
</protein>
<keyword evidence="1" id="KW-0143">Chaperone</keyword>
<comment type="caution">
    <text evidence="2">The sequence shown here is derived from an EMBL/GenBank/DDBJ whole genome shotgun (WGS) entry which is preliminary data.</text>
</comment>
<sequence length="108" mass="11810">MNLSSLVITLQPNTDIASISEQISKYASIEVSEGDKIVAVVESDDTDGQIKAYRALERIDGIANVAMIYSYEDPADVDALGARSMDEIMDKLEKTPTEKIKYSGHVNV</sequence>
<comment type="subunit">
    <text evidence="1">Interacts with the cytoplasmic NapA precursor.</text>
</comment>
<dbReference type="Pfam" id="PF03927">
    <property type="entry name" value="NapD"/>
    <property type="match status" value="1"/>
</dbReference>
<comment type="similarity">
    <text evidence="1">Belongs to the NapD family.</text>
</comment>
<organism evidence="2 3">
    <name type="scientific">Campylobacter magnus</name>
    <dbReference type="NCBI Taxonomy" id="3026462"/>
    <lineage>
        <taxon>Bacteria</taxon>
        <taxon>Pseudomonadati</taxon>
        <taxon>Campylobacterota</taxon>
        <taxon>Epsilonproteobacteria</taxon>
        <taxon>Campylobacterales</taxon>
        <taxon>Campylobacteraceae</taxon>
        <taxon>Campylobacter</taxon>
    </lineage>
</organism>
<accession>A0ABT8T7T5</accession>
<name>A0ABT8T7T5_9BACT</name>
<dbReference type="EMBL" id="JAULJQ010000007">
    <property type="protein sequence ID" value="MDO2409777.1"/>
    <property type="molecule type" value="Genomic_DNA"/>
</dbReference>
<dbReference type="HAMAP" id="MF_02200">
    <property type="entry name" value="NapD"/>
    <property type="match status" value="1"/>
</dbReference>
<comment type="subcellular location">
    <subcellularLocation>
        <location evidence="1">Cytoplasm</location>
    </subcellularLocation>
</comment>
<dbReference type="Proteomes" id="UP001171111">
    <property type="component" value="Unassembled WGS sequence"/>
</dbReference>
<keyword evidence="3" id="KW-1185">Reference proteome</keyword>
<dbReference type="RefSeq" id="WP_302244562.1">
    <property type="nucleotide sequence ID" value="NZ_JAULJQ010000007.1"/>
</dbReference>
<gene>
    <name evidence="1" type="primary">napD</name>
    <name evidence="2" type="ORF">Q2362_06660</name>
</gene>
<keyword evidence="1" id="KW-0963">Cytoplasm</keyword>
<dbReference type="Gene3D" id="3.30.70.920">
    <property type="match status" value="1"/>
</dbReference>
<proteinExistence type="inferred from homology"/>
<reference evidence="2 3" key="1">
    <citation type="submission" date="2023-06" db="EMBL/GenBank/DDBJ databases">
        <title>Campylobacter magnum sp. nov., isolated from cecal contents of domestic pigs (Sus scrofa domesticus).</title>
        <authorList>
            <person name="Papic B."/>
            <person name="Gruntar I."/>
        </authorList>
    </citation>
    <scope>NUCLEOTIDE SEQUENCE [LARGE SCALE GENOMIC DNA]</scope>
    <source>
        <strain evidence="3">34484-21</strain>
    </source>
</reference>
<comment type="function">
    <text evidence="1">Chaperone for NapA, the catalytic subunit of the periplasmic nitrate reductase. It binds directly and specifically to the twin-arginine signal peptide of NapA, preventing premature interaction with the Tat translocase and premature export.</text>
</comment>
<evidence type="ECO:0000313" key="2">
    <source>
        <dbReference type="EMBL" id="MDO2409777.1"/>
    </source>
</evidence>
<evidence type="ECO:0000256" key="1">
    <source>
        <dbReference type="HAMAP-Rule" id="MF_02200"/>
    </source>
</evidence>